<dbReference type="PANTHER" id="PTHR11715:SF3">
    <property type="entry name" value="GLYCINE CLEAVAGE SYSTEM H PROTEIN-RELATED"/>
    <property type="match status" value="1"/>
</dbReference>
<accession>A0A811YJ12</accession>
<dbReference type="InterPro" id="IPR033753">
    <property type="entry name" value="GCV_H/Fam206"/>
</dbReference>
<dbReference type="AlphaFoldDB" id="A0A811YJ12"/>
<gene>
    <name evidence="1" type="ORF">NYPRO_LOCUS10134</name>
</gene>
<dbReference type="Gene3D" id="2.40.50.100">
    <property type="match status" value="1"/>
</dbReference>
<dbReference type="Pfam" id="PF01597">
    <property type="entry name" value="GCV_H"/>
    <property type="match status" value="1"/>
</dbReference>
<dbReference type="GO" id="GO:0005739">
    <property type="term" value="C:mitochondrion"/>
    <property type="evidence" value="ECO:0007669"/>
    <property type="project" value="TreeGrafter"/>
</dbReference>
<protein>
    <submittedName>
        <fullName evidence="1">(raccoon dog) hypothetical protein</fullName>
    </submittedName>
</protein>
<dbReference type="GO" id="GO:0009249">
    <property type="term" value="P:protein lipoylation"/>
    <property type="evidence" value="ECO:0007669"/>
    <property type="project" value="TreeGrafter"/>
</dbReference>
<evidence type="ECO:0000313" key="2">
    <source>
        <dbReference type="Proteomes" id="UP000645828"/>
    </source>
</evidence>
<dbReference type="InterPro" id="IPR002930">
    <property type="entry name" value="GCV_H"/>
</dbReference>
<dbReference type="Proteomes" id="UP000645828">
    <property type="component" value="Unassembled WGS sequence"/>
</dbReference>
<name>A0A811YJ12_NYCPR</name>
<keyword evidence="2" id="KW-1185">Reference proteome</keyword>
<sequence length="130" mass="13882">MAPGAERSMRTAGPYQPLSWARACALLCSPCINSQTSLKGEQPEMVSESARISNFAEEALGDNVDCSQPGLGTTLNRQDGFGALESVKAASEPCSLSGEVTQSNEALAEKSKTCQQILLRKWLADQDSTR</sequence>
<dbReference type="SUPFAM" id="SSF51230">
    <property type="entry name" value="Single hybrid motif"/>
    <property type="match status" value="1"/>
</dbReference>
<organism evidence="1 2">
    <name type="scientific">Nyctereutes procyonoides</name>
    <name type="common">Raccoon dog</name>
    <name type="synonym">Canis procyonoides</name>
    <dbReference type="NCBI Taxonomy" id="34880"/>
    <lineage>
        <taxon>Eukaryota</taxon>
        <taxon>Metazoa</taxon>
        <taxon>Chordata</taxon>
        <taxon>Craniata</taxon>
        <taxon>Vertebrata</taxon>
        <taxon>Euteleostomi</taxon>
        <taxon>Mammalia</taxon>
        <taxon>Eutheria</taxon>
        <taxon>Laurasiatheria</taxon>
        <taxon>Carnivora</taxon>
        <taxon>Caniformia</taxon>
        <taxon>Canidae</taxon>
        <taxon>Nyctereutes</taxon>
    </lineage>
</organism>
<dbReference type="PANTHER" id="PTHR11715">
    <property type="entry name" value="GLYCINE CLEAVAGE SYSTEM H PROTEIN"/>
    <property type="match status" value="1"/>
</dbReference>
<evidence type="ECO:0000313" key="1">
    <source>
        <dbReference type="EMBL" id="CAD7677336.1"/>
    </source>
</evidence>
<comment type="caution">
    <text evidence="1">The sequence shown here is derived from an EMBL/GenBank/DDBJ whole genome shotgun (WGS) entry which is preliminary data.</text>
</comment>
<dbReference type="EMBL" id="CAJHUB010000678">
    <property type="protein sequence ID" value="CAD7677336.1"/>
    <property type="molecule type" value="Genomic_DNA"/>
</dbReference>
<dbReference type="GO" id="GO:0019464">
    <property type="term" value="P:glycine decarboxylation via glycine cleavage system"/>
    <property type="evidence" value="ECO:0007669"/>
    <property type="project" value="InterPro"/>
</dbReference>
<dbReference type="InterPro" id="IPR011053">
    <property type="entry name" value="Single_hybrid_motif"/>
</dbReference>
<proteinExistence type="predicted"/>
<reference evidence="1" key="1">
    <citation type="submission" date="2020-12" db="EMBL/GenBank/DDBJ databases">
        <authorList>
            <consortium name="Molecular Ecology Group"/>
        </authorList>
    </citation>
    <scope>NUCLEOTIDE SEQUENCE</scope>
    <source>
        <strain evidence="1">TBG_1078</strain>
    </source>
</reference>
<dbReference type="GO" id="GO:0005960">
    <property type="term" value="C:glycine cleavage complex"/>
    <property type="evidence" value="ECO:0007669"/>
    <property type="project" value="InterPro"/>
</dbReference>